<evidence type="ECO:0000313" key="8">
    <source>
        <dbReference type="EMBL" id="JAD10130.1"/>
    </source>
</evidence>
<reference evidence="8" key="2">
    <citation type="journal article" date="2015" name="Gigascience">
        <title>Reconstructing a comprehensive transcriptome assembly of a white-pupal translocated strain of the pest fruit fly Bactrocera cucurbitae.</title>
        <authorList>
            <person name="Sim S.B."/>
            <person name="Calla B."/>
            <person name="Hall B."/>
            <person name="DeRego T."/>
            <person name="Geib S.M."/>
        </authorList>
    </citation>
    <scope>NUCLEOTIDE SEQUENCE</scope>
</reference>
<dbReference type="InterPro" id="IPR013087">
    <property type="entry name" value="Znf_C2H2_type"/>
</dbReference>
<feature type="compositionally biased region" description="Polar residues" evidence="6">
    <location>
        <begin position="100"/>
        <end position="113"/>
    </location>
</feature>
<feature type="domain" description="C2H2-type" evidence="7">
    <location>
        <begin position="194"/>
        <end position="221"/>
    </location>
</feature>
<evidence type="ECO:0000256" key="5">
    <source>
        <dbReference type="PROSITE-ProRule" id="PRU00042"/>
    </source>
</evidence>
<dbReference type="PROSITE" id="PS50157">
    <property type="entry name" value="ZINC_FINGER_C2H2_2"/>
    <property type="match status" value="2"/>
</dbReference>
<dbReference type="SUPFAM" id="SSF57667">
    <property type="entry name" value="beta-beta-alpha zinc fingers"/>
    <property type="match status" value="1"/>
</dbReference>
<evidence type="ECO:0000256" key="1">
    <source>
        <dbReference type="ARBA" id="ARBA00022723"/>
    </source>
</evidence>
<feature type="region of interest" description="Disordered" evidence="6">
    <location>
        <begin position="93"/>
        <end position="117"/>
    </location>
</feature>
<keyword evidence="4" id="KW-0862">Zinc</keyword>
<keyword evidence="3 5" id="KW-0863">Zinc-finger</keyword>
<keyword evidence="2" id="KW-0677">Repeat</keyword>
<evidence type="ECO:0000259" key="7">
    <source>
        <dbReference type="PROSITE" id="PS50157"/>
    </source>
</evidence>
<dbReference type="SMART" id="SM00355">
    <property type="entry name" value="ZnF_C2H2"/>
    <property type="match status" value="2"/>
</dbReference>
<dbReference type="InterPro" id="IPR036236">
    <property type="entry name" value="Znf_C2H2_sf"/>
</dbReference>
<evidence type="ECO:0000256" key="4">
    <source>
        <dbReference type="ARBA" id="ARBA00022833"/>
    </source>
</evidence>
<proteinExistence type="predicted"/>
<evidence type="ECO:0000256" key="6">
    <source>
        <dbReference type="SAM" id="MobiDB-lite"/>
    </source>
</evidence>
<dbReference type="EMBL" id="GBXI01004162">
    <property type="protein sequence ID" value="JAD10130.1"/>
    <property type="molecule type" value="Transcribed_RNA"/>
</dbReference>
<feature type="domain" description="C2H2-type" evidence="7">
    <location>
        <begin position="164"/>
        <end position="192"/>
    </location>
</feature>
<dbReference type="Gene3D" id="3.30.160.60">
    <property type="entry name" value="Classic Zinc Finger"/>
    <property type="match status" value="1"/>
</dbReference>
<name>A0A0A1XGT3_ZEUCU</name>
<reference evidence="8" key="1">
    <citation type="submission" date="2014-11" db="EMBL/GenBank/DDBJ databases">
        <authorList>
            <person name="Geib S."/>
        </authorList>
    </citation>
    <scope>NUCLEOTIDE SEQUENCE</scope>
</reference>
<dbReference type="GO" id="GO:0008270">
    <property type="term" value="F:zinc ion binding"/>
    <property type="evidence" value="ECO:0007669"/>
    <property type="project" value="UniProtKB-KW"/>
</dbReference>
<evidence type="ECO:0000256" key="3">
    <source>
        <dbReference type="ARBA" id="ARBA00022771"/>
    </source>
</evidence>
<accession>A0A0A1XGT3</accession>
<sequence>MTTNITKKTESVKGASDAMNSENLPTVGVVGAGDEQNVEHVKGEKSNHKQKSSAVGVAGKETAEMVIEPKSEYDEEGNEETVEDLTLDDEEMGMDDLDQNAGTSQAGEGSSQGYAPWQHDRSQDELLLAPQEAQQRDPQDLKYEFKSTMLIGNEMFVENPHERFPCAVCGKSYLRKRHLQRHMRDECIGIPPRFSCDLCPSRFRRKYHMVRHLTSKHGIPPAIAQQATSNSGGGGACGYRSGGESGSVGGMINSNDACNGAIPENLSMKKDHYDSDNMTHSPQPPMAAVAQAAAVNGADVDGAAVVPVLEKPTYGLTGAITAISAATVMAESRELGQAAGEGMNEEMARTLAATVETDGGAAGQLAASKALDAIGEDWKMKLGIQLISNTLLKERLINTMPFAYNNN</sequence>
<dbReference type="Pfam" id="PF00096">
    <property type="entry name" value="zf-C2H2"/>
    <property type="match status" value="1"/>
</dbReference>
<feature type="region of interest" description="Disordered" evidence="6">
    <location>
        <begin position="1"/>
        <end position="62"/>
    </location>
</feature>
<protein>
    <submittedName>
        <fullName evidence="8">Longitudinals lacking protein, isoforms H/M/V</fullName>
    </submittedName>
</protein>
<gene>
    <name evidence="8" type="primary">lola_3</name>
    <name evidence="8" type="ORF">g.54782</name>
</gene>
<organism evidence="8">
    <name type="scientific">Zeugodacus cucurbitae</name>
    <name type="common">Melon fruit fly</name>
    <name type="synonym">Bactrocera cucurbitae</name>
    <dbReference type="NCBI Taxonomy" id="28588"/>
    <lineage>
        <taxon>Eukaryota</taxon>
        <taxon>Metazoa</taxon>
        <taxon>Ecdysozoa</taxon>
        <taxon>Arthropoda</taxon>
        <taxon>Hexapoda</taxon>
        <taxon>Insecta</taxon>
        <taxon>Pterygota</taxon>
        <taxon>Neoptera</taxon>
        <taxon>Endopterygota</taxon>
        <taxon>Diptera</taxon>
        <taxon>Brachycera</taxon>
        <taxon>Muscomorpha</taxon>
        <taxon>Tephritoidea</taxon>
        <taxon>Tephritidae</taxon>
        <taxon>Zeugodacus</taxon>
        <taxon>Zeugodacus</taxon>
    </lineage>
</organism>
<feature type="compositionally biased region" description="Basic and acidic residues" evidence="6">
    <location>
        <begin position="37"/>
        <end position="47"/>
    </location>
</feature>
<keyword evidence="1" id="KW-0479">Metal-binding</keyword>
<evidence type="ECO:0000256" key="2">
    <source>
        <dbReference type="ARBA" id="ARBA00022737"/>
    </source>
</evidence>
<dbReference type="FunFam" id="3.30.160.60:FF:000100">
    <property type="entry name" value="Zinc finger 45-like"/>
    <property type="match status" value="1"/>
</dbReference>
<dbReference type="PROSITE" id="PS00028">
    <property type="entry name" value="ZINC_FINGER_C2H2_1"/>
    <property type="match status" value="1"/>
</dbReference>
<dbReference type="AlphaFoldDB" id="A0A0A1XGT3"/>